<keyword evidence="9" id="KW-0379">Hydroxylation</keyword>
<comment type="caution">
    <text evidence="14">The sequence shown here is derived from an EMBL/GenBank/DDBJ whole genome shotgun (WGS) entry which is preliminary data.</text>
</comment>
<feature type="domain" description="VWFA" evidence="13">
    <location>
        <begin position="89"/>
        <end position="269"/>
    </location>
</feature>
<dbReference type="InterPro" id="IPR050525">
    <property type="entry name" value="ECM_Assembly_Org"/>
</dbReference>
<reference evidence="14" key="1">
    <citation type="journal article" date="2022" name="bioRxiv">
        <title>Sequencing and chromosome-scale assembly of the giantPleurodeles waltlgenome.</title>
        <authorList>
            <person name="Brown T."/>
            <person name="Elewa A."/>
            <person name="Iarovenko S."/>
            <person name="Subramanian E."/>
            <person name="Araus A.J."/>
            <person name="Petzold A."/>
            <person name="Susuki M."/>
            <person name="Suzuki K.-i.T."/>
            <person name="Hayashi T."/>
            <person name="Toyoda A."/>
            <person name="Oliveira C."/>
            <person name="Osipova E."/>
            <person name="Leigh N.D."/>
            <person name="Simon A."/>
            <person name="Yun M.H."/>
        </authorList>
    </citation>
    <scope>NUCLEOTIDE SEQUENCE</scope>
    <source>
        <strain evidence="14">20211129_DDA</strain>
        <tissue evidence="14">Liver</tissue>
    </source>
</reference>
<evidence type="ECO:0000256" key="11">
    <source>
        <dbReference type="ARBA" id="ARBA00044000"/>
    </source>
</evidence>
<feature type="domain" description="VWFA" evidence="13">
    <location>
        <begin position="1858"/>
        <end position="2037"/>
    </location>
</feature>
<dbReference type="FunFam" id="3.40.50.410:FF:000044">
    <property type="entry name" value="Collagen type VI alpha 6 chain"/>
    <property type="match status" value="1"/>
</dbReference>
<evidence type="ECO:0000256" key="10">
    <source>
        <dbReference type="ARBA" id="ARBA00043858"/>
    </source>
</evidence>
<dbReference type="Pfam" id="PF00092">
    <property type="entry name" value="VWA"/>
    <property type="match status" value="8"/>
</dbReference>
<organism evidence="14 15">
    <name type="scientific">Pleurodeles waltl</name>
    <name type="common">Iberian ribbed newt</name>
    <dbReference type="NCBI Taxonomy" id="8319"/>
    <lineage>
        <taxon>Eukaryota</taxon>
        <taxon>Metazoa</taxon>
        <taxon>Chordata</taxon>
        <taxon>Craniata</taxon>
        <taxon>Vertebrata</taxon>
        <taxon>Euteleostomi</taxon>
        <taxon>Amphibia</taxon>
        <taxon>Batrachia</taxon>
        <taxon>Caudata</taxon>
        <taxon>Salamandroidea</taxon>
        <taxon>Salamandridae</taxon>
        <taxon>Pleurodelinae</taxon>
        <taxon>Pleurodeles</taxon>
    </lineage>
</organism>
<feature type="domain" description="VWFA" evidence="13">
    <location>
        <begin position="537"/>
        <end position="709"/>
    </location>
</feature>
<dbReference type="CDD" id="cd01450">
    <property type="entry name" value="vWFA_subfamily_ECM"/>
    <property type="match status" value="4"/>
</dbReference>
<feature type="compositionally biased region" description="Low complexity" evidence="12">
    <location>
        <begin position="277"/>
        <end position="294"/>
    </location>
</feature>
<keyword evidence="3" id="KW-0272">Extracellular matrix</keyword>
<dbReference type="PROSITE" id="PS50234">
    <property type="entry name" value="VWFA"/>
    <property type="match status" value="8"/>
</dbReference>
<keyword evidence="6" id="KW-0130">Cell adhesion</keyword>
<evidence type="ECO:0000256" key="4">
    <source>
        <dbReference type="ARBA" id="ARBA00022729"/>
    </source>
</evidence>
<dbReference type="FunFam" id="3.40.50.410:FF:000021">
    <property type="entry name" value="Collagen, type VI, alpha 3"/>
    <property type="match status" value="1"/>
</dbReference>
<dbReference type="SUPFAM" id="SSF53300">
    <property type="entry name" value="vWA-like"/>
    <property type="match status" value="9"/>
</dbReference>
<evidence type="ECO:0000256" key="3">
    <source>
        <dbReference type="ARBA" id="ARBA00022530"/>
    </source>
</evidence>
<feature type="compositionally biased region" description="Basic and acidic residues" evidence="12">
    <location>
        <begin position="1733"/>
        <end position="1754"/>
    </location>
</feature>
<feature type="compositionally biased region" description="Basic and acidic residues" evidence="12">
    <location>
        <begin position="1600"/>
        <end position="1637"/>
    </location>
</feature>
<feature type="region of interest" description="Disordered" evidence="12">
    <location>
        <begin position="277"/>
        <end position="304"/>
    </location>
</feature>
<name>A0AAV7MEY0_PLEWA</name>
<comment type="similarity">
    <text evidence="11">Belongs to the type VI collagen family.</text>
</comment>
<dbReference type="CDD" id="cd01472">
    <property type="entry name" value="vWA_collagen"/>
    <property type="match status" value="4"/>
</dbReference>
<sequence>MREKAGEPRQVLHVEKRWPRRASSEYCNLKRVEPTRMETLTERRHGRKLQSPIFLGASRTMSSMKSLPFFIFVWVIPSMTVGSAPQYADVVLLVDSSDNLGSKAFPFVKILLNRALSSLDLGADKYRAALAQYSDDIHTEFQLTTYKAKNPILNHIKKNVVFKGGSLRTGNALTKVHETIFKGTPEERDRKQFPKVLVVFTSGTSLDNVEQPALELRQDGVKIIAIGLQKASLPNLQAMASSSDLIYRIPSPKEIVHFSQTLSEIITNVSKTEYGIPTSPATRTAASPTTASTRVTGRPSTTTAGHIPFVSSTATTNTSYVNNCYQSALADIVFMVDESVSDTENFKLIQGFLHETINALDVKKRCMRIGLVMYSNISKVITSLGENTEKDDVLRLLQTLSTSYGTANTGAAINFTRSEVFSESKGSRKNQGIEQIAVLITHRPSNDSVIEAAQHLRRDGVSFFVIGVQDASLVQMTQMASHPPEQFVVDIKLFSNLTDLSQIFWKKISNEVYMKVSAFAGKTEIIQTACVDTEEADIYFLIDSSGSITQVDFQEMKTFLVEVVDMFNIGPSTVRVAAVQFSETKYISLEIKIDAYSNKKDLKLAIQNIRQIGGGTEIGGALNYMLSLIKAGSNSRRGKVPRYLIVLTDGESQDSVKKPAEMLRAELVSVYAIGVKEANKTQLYEIAGKDERVHFVENFDSLKVIKNKIVPQMCSNEACKRMEADIMFLVDGSGSIGEANFEKMKTFMRELVNKSDIGINKVQVGAVQFSDTNKEEFQMNKHTNKRDIYSAIDSMTALGQGTRTGEALKFVSDYFKKPKGGRMQVKQFLILITDGEAEDEVKEPATLLREAGIVIYSVGVQGANITQLEEISGKSKMFFYVDNFDVLKKIEDELLLGICSPYEDCKRIERADIVFVIDSSSSIDDSEYATMKEFMISLVNKSDVGIQKVQFGAIKYSNAPETIFYLNDYDTKSKVVEILQNDPHKGGDTYTANALRHSEMLFLERFGSRRASGVPQILFVLTDGESHDNGLLNGTAKRLRDSGIIIYAIGIDQANTEELMAMAGTSEKMFFVGTFDKLKEIYINVSEGLCNLSKPECEVKKADVVFLIDGSTSIGVSDFSVMKDFMTSVVAGFNTQPGMVHIGVAQYSDNYKEEFRLSPSSKDFDIKTKVGDIHQITGNTLIGRALELVDKSHFNPQVGSRINEGIQQLLLVITDGKSQDDVASAAEALRKKSINIYALGVGDVSDNQLLQIAGSPEKKFTINNFDELSSIKKRIVQNMCKEESKSNCHVDIVLGFDISTLAEGQMLLHGQSQLEARLPDILQMVTSLSTVSCSRGTNTHASLALHLKNSVTPIASKFQIYSKDILETLKAVKVKRPSRLDASTMRSLWATFQNQSNAEAKVIVIFTDGLDGDVEELEKVSEQLRKEGLSALITVVLEGTSGIHNISLIEFGRGFEYQSQLTIGMQDIGRRLFKALSHVSEKSCCCTLCKCIGDKGAVGTYGTAGQKGRVGLKGLPGHAGEEGAPGDRGIPGPEGEQGVPGCVGTKGPKGTRGMHGTKGDTGDGGIDGVRSEQGARGSPGNKGARGDPGYQGYPGIRGTPGDRGEKGFRGDPGESGADKVEGGPRGEKGDEGEKGDFGPHGPPGSPGSKGKSKVEGRKGILGPKGSNGAPGFSGDPGAQGIPGPEGNEGVRGETGTKGTQGLKGVPGAFGPEGVPGISGAPGPRGRKGLPGDSGKKGEPGQDGWHGHVGEDGRDGYGAPGRKGGKGQKGFPGYNGPKGDRGDSGLPGDAGARGSRGKESTASIPGDAGWPGARGPPGRMGAKGAKGQAQSSPCDLIEFIRTKCPCSQGKPACPVYPTELVFALDMSKDVTADVFRKMKEILLSVVSSLNIRESNCPTGARVAILSYNYNNKYLVRPSDIRSKSQLLTAVTGIPFERSSSGRNIGRIMRFVARNVFKRTLQGANVRKVAVFFSNGQSEDAPSIQTAVMEFSALDIVPVVIAFNSVPHVQEAFKLDTTGMFQILTHRARDELEPLIRRLQQCTLCYDRCKKEPLCQQDIDPPPKLGTDAVFLLDSFQNVVEDQWLEAKDLLITLIDNFDIAKQPKTAGAGDRVALVRLAAQGNATSRPWNPQVEFDLISYVNKNRMKRHIQDSVLQLSGPTVVGQTLKWAIDNMLSKVPHPRKSKILFVISAGESSQWDKHTLKEASLKAKCQGFAIFVISMGPHFNRAELEGLASHPVDHHLVQLGRLHKPDFQYASGFLKPFVIALKRGINKYPPAHLRTQCERTRF</sequence>
<keyword evidence="8" id="KW-0325">Glycoprotein</keyword>
<dbReference type="FunFam" id="3.40.50.410:FF:000004">
    <property type="entry name" value="collagen alpha-6(VI) chain"/>
    <property type="match status" value="3"/>
</dbReference>
<feature type="domain" description="VWFA" evidence="13">
    <location>
        <begin position="2066"/>
        <end position="2266"/>
    </location>
</feature>
<evidence type="ECO:0000256" key="5">
    <source>
        <dbReference type="ARBA" id="ARBA00022737"/>
    </source>
</evidence>
<evidence type="ECO:0000256" key="1">
    <source>
        <dbReference type="ARBA" id="ARBA00004498"/>
    </source>
</evidence>
<feature type="domain" description="VWFA" evidence="13">
    <location>
        <begin position="331"/>
        <end position="508"/>
    </location>
</feature>
<evidence type="ECO:0000313" key="15">
    <source>
        <dbReference type="Proteomes" id="UP001066276"/>
    </source>
</evidence>
<evidence type="ECO:0000256" key="7">
    <source>
        <dbReference type="ARBA" id="ARBA00023119"/>
    </source>
</evidence>
<evidence type="ECO:0000256" key="12">
    <source>
        <dbReference type="SAM" id="MobiDB-lite"/>
    </source>
</evidence>
<dbReference type="PANTHER" id="PTHR24020:SF90">
    <property type="entry name" value="COLLAGEN ALPHA-1(XXI) CHAIN"/>
    <property type="match status" value="1"/>
</dbReference>
<dbReference type="FunFam" id="3.40.50.410:FF:000003">
    <property type="entry name" value="Collagen type VI alpha 3 chain"/>
    <property type="match status" value="2"/>
</dbReference>
<dbReference type="GO" id="GO:0005589">
    <property type="term" value="C:collagen type VI trimer"/>
    <property type="evidence" value="ECO:0007669"/>
    <property type="project" value="UniProtKB-ARBA"/>
</dbReference>
<accession>A0AAV7MEY0</accession>
<feature type="domain" description="VWFA" evidence="13">
    <location>
        <begin position="912"/>
        <end position="1085"/>
    </location>
</feature>
<dbReference type="InterPro" id="IPR008160">
    <property type="entry name" value="Collagen"/>
</dbReference>
<evidence type="ECO:0000256" key="8">
    <source>
        <dbReference type="ARBA" id="ARBA00023180"/>
    </source>
</evidence>
<dbReference type="GO" id="GO:0007155">
    <property type="term" value="P:cell adhesion"/>
    <property type="evidence" value="ECO:0007669"/>
    <property type="project" value="UniProtKB-KW"/>
</dbReference>
<keyword evidence="2" id="KW-0964">Secreted</keyword>
<feature type="domain" description="VWFA" evidence="13">
    <location>
        <begin position="725"/>
        <end position="894"/>
    </location>
</feature>
<gene>
    <name evidence="14" type="ORF">NDU88_006749</name>
</gene>
<dbReference type="PANTHER" id="PTHR24020">
    <property type="entry name" value="COLLAGEN ALPHA"/>
    <property type="match status" value="1"/>
</dbReference>
<dbReference type="InterPro" id="IPR036465">
    <property type="entry name" value="vWFA_dom_sf"/>
</dbReference>
<evidence type="ECO:0000313" key="14">
    <source>
        <dbReference type="EMBL" id="KAJ1101684.1"/>
    </source>
</evidence>
<protein>
    <recommendedName>
        <fullName evidence="13">VWFA domain-containing protein</fullName>
    </recommendedName>
</protein>
<dbReference type="Proteomes" id="UP001066276">
    <property type="component" value="Chromosome 10"/>
</dbReference>
<dbReference type="SMART" id="SM00327">
    <property type="entry name" value="VWA"/>
    <property type="match status" value="9"/>
</dbReference>
<dbReference type="InterPro" id="IPR002035">
    <property type="entry name" value="VWF_A"/>
</dbReference>
<keyword evidence="5" id="KW-0677">Repeat</keyword>
<keyword evidence="4" id="KW-0732">Signal</keyword>
<evidence type="ECO:0000256" key="9">
    <source>
        <dbReference type="ARBA" id="ARBA00023278"/>
    </source>
</evidence>
<evidence type="ECO:0000256" key="2">
    <source>
        <dbReference type="ARBA" id="ARBA00022525"/>
    </source>
</evidence>
<dbReference type="Pfam" id="PF01391">
    <property type="entry name" value="Collagen"/>
    <property type="match status" value="2"/>
</dbReference>
<dbReference type="Gene3D" id="3.40.50.410">
    <property type="entry name" value="von Willebrand factor, type A domain"/>
    <property type="match status" value="8"/>
</dbReference>
<dbReference type="PRINTS" id="PR00453">
    <property type="entry name" value="VWFADOMAIN"/>
</dbReference>
<evidence type="ECO:0000256" key="6">
    <source>
        <dbReference type="ARBA" id="ARBA00022889"/>
    </source>
</evidence>
<evidence type="ECO:0000259" key="13">
    <source>
        <dbReference type="PROSITE" id="PS50234"/>
    </source>
</evidence>
<dbReference type="FunFam" id="3.40.50.410:FF:000016">
    <property type="entry name" value="Collagen type VI alpha 3 chain"/>
    <property type="match status" value="1"/>
</dbReference>
<comment type="subcellular location">
    <subcellularLocation>
        <location evidence="1">Secreted</location>
        <location evidence="1">Extracellular space</location>
        <location evidence="1">Extracellular matrix</location>
    </subcellularLocation>
</comment>
<keyword evidence="7" id="KW-0176">Collagen</keyword>
<dbReference type="EMBL" id="JANPWB010000014">
    <property type="protein sequence ID" value="KAJ1101684.1"/>
    <property type="molecule type" value="Genomic_DNA"/>
</dbReference>
<feature type="domain" description="VWFA" evidence="13">
    <location>
        <begin position="1103"/>
        <end position="1275"/>
    </location>
</feature>
<feature type="compositionally biased region" description="Gly residues" evidence="12">
    <location>
        <begin position="1755"/>
        <end position="1769"/>
    </location>
</feature>
<feature type="compositionally biased region" description="Low complexity" evidence="12">
    <location>
        <begin position="1804"/>
        <end position="1826"/>
    </location>
</feature>
<keyword evidence="15" id="KW-1185">Reference proteome</keyword>
<feature type="region of interest" description="Disordered" evidence="12">
    <location>
        <begin position="1512"/>
        <end position="1828"/>
    </location>
</feature>
<proteinExistence type="inferred from homology"/>
<comment type="function">
    <text evidence="10">Collagen VI acts as a cell-binding protein.</text>
</comment>